<name>A0ABV9Z8E1_9PSEU</name>
<evidence type="ECO:0008006" key="4">
    <source>
        <dbReference type="Google" id="ProtNLM"/>
    </source>
</evidence>
<accession>A0ABV9Z8E1</accession>
<organism evidence="2 3">
    <name type="scientific">Actinomycetospora rhizophila</name>
    <dbReference type="NCBI Taxonomy" id="1416876"/>
    <lineage>
        <taxon>Bacteria</taxon>
        <taxon>Bacillati</taxon>
        <taxon>Actinomycetota</taxon>
        <taxon>Actinomycetes</taxon>
        <taxon>Pseudonocardiales</taxon>
        <taxon>Pseudonocardiaceae</taxon>
        <taxon>Actinomycetospora</taxon>
    </lineage>
</organism>
<sequence>MTEPLPPPLQADSPVMLPDGTSVPRYRPPEVGGGSFTVDLARAPEAIRELEAAREELNSIRRDALDLGRVTPPTNDLVTLDAANLLGVTATGGPGSFVSALDAGIAQVEALISNVRVAMDAYRGVDEQASSDLS</sequence>
<evidence type="ECO:0000313" key="3">
    <source>
        <dbReference type="Proteomes" id="UP001596175"/>
    </source>
</evidence>
<evidence type="ECO:0000256" key="1">
    <source>
        <dbReference type="SAM" id="MobiDB-lite"/>
    </source>
</evidence>
<reference evidence="3" key="1">
    <citation type="journal article" date="2019" name="Int. J. Syst. Evol. Microbiol.">
        <title>The Global Catalogue of Microorganisms (GCM) 10K type strain sequencing project: providing services to taxonomists for standard genome sequencing and annotation.</title>
        <authorList>
            <consortium name="The Broad Institute Genomics Platform"/>
            <consortium name="The Broad Institute Genome Sequencing Center for Infectious Disease"/>
            <person name="Wu L."/>
            <person name="Ma J."/>
        </authorList>
    </citation>
    <scope>NUCLEOTIDE SEQUENCE [LARGE SCALE GENOMIC DNA]</scope>
    <source>
        <strain evidence="3">XZYJ18</strain>
    </source>
</reference>
<dbReference type="EMBL" id="JBHSKG010000001">
    <property type="protein sequence ID" value="MFC5136955.1"/>
    <property type="molecule type" value="Genomic_DNA"/>
</dbReference>
<gene>
    <name evidence="2" type="ORF">ACFPK1_01810</name>
</gene>
<proteinExistence type="predicted"/>
<dbReference type="RefSeq" id="WP_378019178.1">
    <property type="nucleotide sequence ID" value="NZ_JBHSKG010000001.1"/>
</dbReference>
<comment type="caution">
    <text evidence="2">The sequence shown here is derived from an EMBL/GenBank/DDBJ whole genome shotgun (WGS) entry which is preliminary data.</text>
</comment>
<keyword evidence="3" id="KW-1185">Reference proteome</keyword>
<feature type="region of interest" description="Disordered" evidence="1">
    <location>
        <begin position="1"/>
        <end position="30"/>
    </location>
</feature>
<dbReference type="Proteomes" id="UP001596175">
    <property type="component" value="Unassembled WGS sequence"/>
</dbReference>
<protein>
    <recommendedName>
        <fullName evidence="4">PE family protein</fullName>
    </recommendedName>
</protein>
<evidence type="ECO:0000313" key="2">
    <source>
        <dbReference type="EMBL" id="MFC5136955.1"/>
    </source>
</evidence>